<evidence type="ECO:0000313" key="11">
    <source>
        <dbReference type="EMBL" id="KAI1859105.1"/>
    </source>
</evidence>
<evidence type="ECO:0008006" key="13">
    <source>
        <dbReference type="Google" id="ProtNLM"/>
    </source>
</evidence>
<comment type="cofactor">
    <cofactor evidence="1 8">
        <name>heme</name>
        <dbReference type="ChEBI" id="CHEBI:30413"/>
    </cofactor>
</comment>
<dbReference type="EMBL" id="JAFIMR010000035">
    <property type="protein sequence ID" value="KAI1859105.1"/>
    <property type="molecule type" value="Genomic_DNA"/>
</dbReference>
<evidence type="ECO:0000256" key="1">
    <source>
        <dbReference type="ARBA" id="ARBA00001971"/>
    </source>
</evidence>
<evidence type="ECO:0000256" key="3">
    <source>
        <dbReference type="ARBA" id="ARBA00022617"/>
    </source>
</evidence>
<dbReference type="Gene3D" id="1.10.630.10">
    <property type="entry name" value="Cytochrome P450"/>
    <property type="match status" value="1"/>
</dbReference>
<evidence type="ECO:0000256" key="4">
    <source>
        <dbReference type="ARBA" id="ARBA00022723"/>
    </source>
</evidence>
<dbReference type="CDD" id="cd11058">
    <property type="entry name" value="CYP60B-like"/>
    <property type="match status" value="1"/>
</dbReference>
<keyword evidence="12" id="KW-1185">Reference proteome</keyword>
<keyword evidence="4 8" id="KW-0479">Metal-binding</keyword>
<dbReference type="GO" id="GO:0020037">
    <property type="term" value="F:heme binding"/>
    <property type="evidence" value="ECO:0007669"/>
    <property type="project" value="InterPro"/>
</dbReference>
<dbReference type="InterPro" id="IPR002401">
    <property type="entry name" value="Cyt_P450_E_grp-I"/>
</dbReference>
<feature type="binding site" description="axial binding residue" evidence="8">
    <location>
        <position position="446"/>
    </location>
    <ligand>
        <name>heme</name>
        <dbReference type="ChEBI" id="CHEBI:30413"/>
    </ligand>
    <ligandPart>
        <name>Fe</name>
        <dbReference type="ChEBI" id="CHEBI:18248"/>
    </ligandPart>
</feature>
<keyword evidence="10" id="KW-0472">Membrane</keyword>
<accession>A0A9P9WE39</accession>
<dbReference type="Proteomes" id="UP000829685">
    <property type="component" value="Unassembled WGS sequence"/>
</dbReference>
<gene>
    <name evidence="11" type="ORF">JX265_010582</name>
</gene>
<feature type="transmembrane region" description="Helical" evidence="10">
    <location>
        <begin position="14"/>
        <end position="35"/>
    </location>
</feature>
<dbReference type="InterPro" id="IPR017972">
    <property type="entry name" value="Cyt_P450_CS"/>
</dbReference>
<evidence type="ECO:0000256" key="10">
    <source>
        <dbReference type="SAM" id="Phobius"/>
    </source>
</evidence>
<evidence type="ECO:0000256" key="7">
    <source>
        <dbReference type="ARBA" id="ARBA00023033"/>
    </source>
</evidence>
<dbReference type="PANTHER" id="PTHR24305">
    <property type="entry name" value="CYTOCHROME P450"/>
    <property type="match status" value="1"/>
</dbReference>
<comment type="similarity">
    <text evidence="2 9">Belongs to the cytochrome P450 family.</text>
</comment>
<dbReference type="GO" id="GO:0009403">
    <property type="term" value="P:toxin biosynthetic process"/>
    <property type="evidence" value="ECO:0007669"/>
    <property type="project" value="UniProtKB-ARBA"/>
</dbReference>
<dbReference type="Pfam" id="PF00067">
    <property type="entry name" value="p450"/>
    <property type="match status" value="1"/>
</dbReference>
<reference evidence="11" key="1">
    <citation type="submission" date="2021-03" db="EMBL/GenBank/DDBJ databases">
        <title>Revisited historic fungal species revealed as producer of novel bioactive compounds through whole genome sequencing and comparative genomics.</title>
        <authorList>
            <person name="Vignolle G.A."/>
            <person name="Hochenegger N."/>
            <person name="Mach R.L."/>
            <person name="Mach-Aigner A.R."/>
            <person name="Javad Rahimi M."/>
            <person name="Salim K.A."/>
            <person name="Chan C.M."/>
            <person name="Lim L.B.L."/>
            <person name="Cai F."/>
            <person name="Druzhinina I.S."/>
            <person name="U'Ren J.M."/>
            <person name="Derntl C."/>
        </authorList>
    </citation>
    <scope>NUCLEOTIDE SEQUENCE</scope>
    <source>
        <strain evidence="11">TUCIM 5799</strain>
    </source>
</reference>
<dbReference type="SUPFAM" id="SSF48264">
    <property type="entry name" value="Cytochrome P450"/>
    <property type="match status" value="1"/>
</dbReference>
<keyword evidence="6 8" id="KW-0408">Iron</keyword>
<dbReference type="InterPro" id="IPR036396">
    <property type="entry name" value="Cyt_P450_sf"/>
</dbReference>
<keyword evidence="3 8" id="KW-0349">Heme</keyword>
<dbReference type="InterPro" id="IPR001128">
    <property type="entry name" value="Cyt_P450"/>
</dbReference>
<dbReference type="PRINTS" id="PR00463">
    <property type="entry name" value="EP450I"/>
</dbReference>
<evidence type="ECO:0000256" key="2">
    <source>
        <dbReference type="ARBA" id="ARBA00010617"/>
    </source>
</evidence>
<dbReference type="GO" id="GO:0016705">
    <property type="term" value="F:oxidoreductase activity, acting on paired donors, with incorporation or reduction of molecular oxygen"/>
    <property type="evidence" value="ECO:0007669"/>
    <property type="project" value="InterPro"/>
</dbReference>
<keyword evidence="10" id="KW-1133">Transmembrane helix</keyword>
<evidence type="ECO:0000256" key="6">
    <source>
        <dbReference type="ARBA" id="ARBA00023004"/>
    </source>
</evidence>
<evidence type="ECO:0000313" key="12">
    <source>
        <dbReference type="Proteomes" id="UP000829685"/>
    </source>
</evidence>
<dbReference type="GO" id="GO:0004497">
    <property type="term" value="F:monooxygenase activity"/>
    <property type="evidence" value="ECO:0007669"/>
    <property type="project" value="UniProtKB-KW"/>
</dbReference>
<evidence type="ECO:0000256" key="5">
    <source>
        <dbReference type="ARBA" id="ARBA00023002"/>
    </source>
</evidence>
<dbReference type="OrthoDB" id="1470350at2759"/>
<evidence type="ECO:0000256" key="9">
    <source>
        <dbReference type="RuleBase" id="RU000461"/>
    </source>
</evidence>
<dbReference type="PANTHER" id="PTHR24305:SF230">
    <property type="entry name" value="P450, PUTATIVE (EUROFUNG)-RELATED"/>
    <property type="match status" value="1"/>
</dbReference>
<dbReference type="GO" id="GO:0005506">
    <property type="term" value="F:iron ion binding"/>
    <property type="evidence" value="ECO:0007669"/>
    <property type="project" value="InterPro"/>
</dbReference>
<name>A0A9P9WE39_9PEZI</name>
<dbReference type="AlphaFoldDB" id="A0A9P9WE39"/>
<keyword evidence="5 9" id="KW-0560">Oxidoreductase</keyword>
<dbReference type="InterPro" id="IPR050121">
    <property type="entry name" value="Cytochrome_P450_monoxygenase"/>
</dbReference>
<dbReference type="PRINTS" id="PR00385">
    <property type="entry name" value="P450"/>
</dbReference>
<proteinExistence type="inferred from homology"/>
<keyword evidence="10" id="KW-0812">Transmembrane</keyword>
<keyword evidence="7 9" id="KW-0503">Monooxygenase</keyword>
<dbReference type="FunFam" id="1.10.630.10:FF:000047">
    <property type="entry name" value="Cytochrome P450 monooxygenase"/>
    <property type="match status" value="1"/>
</dbReference>
<dbReference type="PROSITE" id="PS00086">
    <property type="entry name" value="CYTOCHROME_P450"/>
    <property type="match status" value="1"/>
</dbReference>
<evidence type="ECO:0000256" key="8">
    <source>
        <dbReference type="PIRSR" id="PIRSR602401-1"/>
    </source>
</evidence>
<sequence length="504" mass="57193">MTILDTLGQNAGQYATAALTLIVIWQVSTIIYNLYFHPLRDFPGPVLSRASGIFWAYRHSTGVQAFHTQKLHDKYGTVVRVGPNHLSFTDPQAWKDIYGHRIGSVGNMTEMPKSPVFVRSIKNIPPSIINADREEHSMLRRALSHGFSDSSMREQEPLIAKYVDLLLQRLHQKCDRGNEPLNLETWYNWTTFDVVGDLVFGQSFQCLEKVRTHPWVAFIFQSVKYGATTVALNYLGLSPVTQIIFKIGGLSAIKTMRKYINDLLTSRLSVKGDRNDLFEGIVKRREEWNISFERLSANAFILVLAGSETTATTLSGATYLLLSHPEALEKLQEEVRSSFRSVDDININSVNKLSYMLAVLNEALRLYPPVTSSLAREVPGKGEHIAGHYVAGGTFVEVQHWAMNHSKENWTDPWTFDPERFLADSKTPSDNKLEALQAFSVGPRNCIGRNLAYAEMRLILARLIFDFDMKLADDSKRWIERQKAFPLWDRIPLNVYLTPVASRP</sequence>
<protein>
    <recommendedName>
        <fullName evidence="13">Cytochrome P450</fullName>
    </recommendedName>
</protein>
<organism evidence="11 12">
    <name type="scientific">Neoarthrinium moseri</name>
    <dbReference type="NCBI Taxonomy" id="1658444"/>
    <lineage>
        <taxon>Eukaryota</taxon>
        <taxon>Fungi</taxon>
        <taxon>Dikarya</taxon>
        <taxon>Ascomycota</taxon>
        <taxon>Pezizomycotina</taxon>
        <taxon>Sordariomycetes</taxon>
        <taxon>Xylariomycetidae</taxon>
        <taxon>Amphisphaeriales</taxon>
        <taxon>Apiosporaceae</taxon>
        <taxon>Neoarthrinium</taxon>
    </lineage>
</organism>
<comment type="caution">
    <text evidence="11">The sequence shown here is derived from an EMBL/GenBank/DDBJ whole genome shotgun (WGS) entry which is preliminary data.</text>
</comment>